<protein>
    <submittedName>
        <fullName evidence="5">Unannotated protein</fullName>
    </submittedName>
</protein>
<evidence type="ECO:0000256" key="2">
    <source>
        <dbReference type="ARBA" id="ARBA00023002"/>
    </source>
</evidence>
<dbReference type="PANTHER" id="PTHR43708">
    <property type="entry name" value="CONSERVED EXPRESSED OXIDOREDUCTASE (EUROFUNG)"/>
    <property type="match status" value="1"/>
</dbReference>
<evidence type="ECO:0000259" key="4">
    <source>
        <dbReference type="Pfam" id="PF22725"/>
    </source>
</evidence>
<organism evidence="5">
    <name type="scientific">freshwater metagenome</name>
    <dbReference type="NCBI Taxonomy" id="449393"/>
    <lineage>
        <taxon>unclassified sequences</taxon>
        <taxon>metagenomes</taxon>
        <taxon>ecological metagenomes</taxon>
    </lineage>
</organism>
<dbReference type="InterPro" id="IPR036291">
    <property type="entry name" value="NAD(P)-bd_dom_sf"/>
</dbReference>
<keyword evidence="2" id="KW-0560">Oxidoreductase</keyword>
<dbReference type="Pfam" id="PF01408">
    <property type="entry name" value="GFO_IDH_MocA"/>
    <property type="match status" value="1"/>
</dbReference>
<dbReference type="GO" id="GO:0016491">
    <property type="term" value="F:oxidoreductase activity"/>
    <property type="evidence" value="ECO:0007669"/>
    <property type="project" value="UniProtKB-KW"/>
</dbReference>
<reference evidence="5" key="1">
    <citation type="submission" date="2020-05" db="EMBL/GenBank/DDBJ databases">
        <authorList>
            <person name="Chiriac C."/>
            <person name="Salcher M."/>
            <person name="Ghai R."/>
            <person name="Kavagutti S V."/>
        </authorList>
    </citation>
    <scope>NUCLEOTIDE SEQUENCE</scope>
</reference>
<dbReference type="PANTHER" id="PTHR43708:SF5">
    <property type="entry name" value="CONSERVED EXPRESSED OXIDOREDUCTASE (EUROFUNG)-RELATED"/>
    <property type="match status" value="1"/>
</dbReference>
<dbReference type="Gene3D" id="3.40.50.720">
    <property type="entry name" value="NAD(P)-binding Rossmann-like Domain"/>
    <property type="match status" value="1"/>
</dbReference>
<sequence>MPANLKIALLGYGLAGRYFHRPLIEATAGLEITAVVTANPERREQAAGDLPAAEILDSVESVWAEAADFDLVVVAGANLTHLPYTVGSLEHGLPAVVDKPLAATAADAITIRDAARAAGKLVFPFQNRRWDSEFLTILENQETIGRIHRFESHFDRFHAVPKGGWRELADPNVSGGLLLDFGAHLVDQGIQLLGPVVSVYAITRSIRVADAADDDMLILLTHVSGAVSYLTGSLLAAFTEPRFNVLGTNGGMLLRAYDTQEEELRAGRTPADATWGIEPLSSVALIRMASPDGATIESKVPFTRGGWGMFYAGVYDSITSNATPPVLLDDAIASLRVLDAARISATSGQTISLDPPASHG</sequence>
<evidence type="ECO:0000313" key="5">
    <source>
        <dbReference type="EMBL" id="CAB4834172.1"/>
    </source>
</evidence>
<dbReference type="InterPro" id="IPR055170">
    <property type="entry name" value="GFO_IDH_MocA-like_dom"/>
</dbReference>
<dbReference type="InterPro" id="IPR000683">
    <property type="entry name" value="Gfo/Idh/MocA-like_OxRdtase_N"/>
</dbReference>
<dbReference type="Gene3D" id="3.30.360.10">
    <property type="entry name" value="Dihydrodipicolinate Reductase, domain 2"/>
    <property type="match status" value="1"/>
</dbReference>
<proteinExistence type="inferred from homology"/>
<feature type="domain" description="Gfo/Idh/MocA-like oxidoreductase N-terminal" evidence="3">
    <location>
        <begin position="5"/>
        <end position="123"/>
    </location>
</feature>
<name>A0A6J7AMK8_9ZZZZ</name>
<dbReference type="Pfam" id="PF22725">
    <property type="entry name" value="GFO_IDH_MocA_C3"/>
    <property type="match status" value="1"/>
</dbReference>
<comment type="similarity">
    <text evidence="1">Belongs to the Gfo/Idh/MocA family.</text>
</comment>
<gene>
    <name evidence="5" type="ORF">UFOPK3204_01420</name>
</gene>
<dbReference type="EMBL" id="CAFABK010000081">
    <property type="protein sequence ID" value="CAB4834172.1"/>
    <property type="molecule type" value="Genomic_DNA"/>
</dbReference>
<dbReference type="SUPFAM" id="SSF51735">
    <property type="entry name" value="NAD(P)-binding Rossmann-fold domains"/>
    <property type="match status" value="1"/>
</dbReference>
<accession>A0A6J7AMK8</accession>
<dbReference type="GO" id="GO:0000166">
    <property type="term" value="F:nucleotide binding"/>
    <property type="evidence" value="ECO:0007669"/>
    <property type="project" value="InterPro"/>
</dbReference>
<feature type="domain" description="GFO/IDH/MocA-like oxidoreductase" evidence="4">
    <location>
        <begin position="141"/>
        <end position="251"/>
    </location>
</feature>
<evidence type="ECO:0000259" key="3">
    <source>
        <dbReference type="Pfam" id="PF01408"/>
    </source>
</evidence>
<dbReference type="InterPro" id="IPR051317">
    <property type="entry name" value="Gfo/Idh/MocA_oxidoreduct"/>
</dbReference>
<dbReference type="AlphaFoldDB" id="A0A6J7AMK8"/>
<evidence type="ECO:0000256" key="1">
    <source>
        <dbReference type="ARBA" id="ARBA00010928"/>
    </source>
</evidence>
<dbReference type="SUPFAM" id="SSF55347">
    <property type="entry name" value="Glyceraldehyde-3-phosphate dehydrogenase-like, C-terminal domain"/>
    <property type="match status" value="1"/>
</dbReference>